<reference evidence="2" key="1">
    <citation type="submission" date="2020-08" db="EMBL/GenBank/DDBJ databases">
        <title>Genome sequencing and assembly of the red palm weevil Rhynchophorus ferrugineus.</title>
        <authorList>
            <person name="Dias G.B."/>
            <person name="Bergman C.M."/>
            <person name="Manee M."/>
        </authorList>
    </citation>
    <scope>NUCLEOTIDE SEQUENCE</scope>
    <source>
        <strain evidence="2">AA-2017</strain>
        <tissue evidence="2">Whole larva</tissue>
    </source>
</reference>
<evidence type="ECO:0000313" key="2">
    <source>
        <dbReference type="EMBL" id="KAF7275252.1"/>
    </source>
</evidence>
<dbReference type="AlphaFoldDB" id="A0A834I650"/>
<dbReference type="EMBL" id="JAACXV010010959">
    <property type="protein sequence ID" value="KAF7275252.1"/>
    <property type="molecule type" value="Genomic_DNA"/>
</dbReference>
<evidence type="ECO:0000313" key="3">
    <source>
        <dbReference type="Proteomes" id="UP000625711"/>
    </source>
</evidence>
<proteinExistence type="predicted"/>
<sequence length="86" mass="9669">SCRFERFYTGSRTDQQKKGVNSPEFNMFHTSCGDLVAGANDKAKQQRRKFITVVRNAFRVANRCPAENARPLAAVDEPRLLGRPGL</sequence>
<feature type="region of interest" description="Disordered" evidence="1">
    <location>
        <begin position="1"/>
        <end position="22"/>
    </location>
</feature>
<evidence type="ECO:0000256" key="1">
    <source>
        <dbReference type="SAM" id="MobiDB-lite"/>
    </source>
</evidence>
<gene>
    <name evidence="2" type="ORF">GWI33_012039</name>
</gene>
<dbReference type="Proteomes" id="UP000625711">
    <property type="component" value="Unassembled WGS sequence"/>
</dbReference>
<accession>A0A834I650</accession>
<organism evidence="2 3">
    <name type="scientific">Rhynchophorus ferrugineus</name>
    <name type="common">Red palm weevil</name>
    <name type="synonym">Curculio ferrugineus</name>
    <dbReference type="NCBI Taxonomy" id="354439"/>
    <lineage>
        <taxon>Eukaryota</taxon>
        <taxon>Metazoa</taxon>
        <taxon>Ecdysozoa</taxon>
        <taxon>Arthropoda</taxon>
        <taxon>Hexapoda</taxon>
        <taxon>Insecta</taxon>
        <taxon>Pterygota</taxon>
        <taxon>Neoptera</taxon>
        <taxon>Endopterygota</taxon>
        <taxon>Coleoptera</taxon>
        <taxon>Polyphaga</taxon>
        <taxon>Cucujiformia</taxon>
        <taxon>Curculionidae</taxon>
        <taxon>Dryophthorinae</taxon>
        <taxon>Rhynchophorus</taxon>
    </lineage>
</organism>
<name>A0A834I650_RHYFE</name>
<protein>
    <submittedName>
        <fullName evidence="2">Uncharacterized protein</fullName>
    </submittedName>
</protein>
<comment type="caution">
    <text evidence="2">The sequence shown here is derived from an EMBL/GenBank/DDBJ whole genome shotgun (WGS) entry which is preliminary data.</text>
</comment>
<keyword evidence="3" id="KW-1185">Reference proteome</keyword>
<feature type="non-terminal residue" evidence="2">
    <location>
        <position position="1"/>
    </location>
</feature>